<dbReference type="HAMAP" id="MF_00724">
    <property type="entry name" value="FliE"/>
    <property type="match status" value="1"/>
</dbReference>
<evidence type="ECO:0000256" key="1">
    <source>
        <dbReference type="ARBA" id="ARBA00004117"/>
    </source>
</evidence>
<dbReference type="GO" id="GO:0003774">
    <property type="term" value="F:cytoskeletal motor activity"/>
    <property type="evidence" value="ECO:0007669"/>
    <property type="project" value="InterPro"/>
</dbReference>
<dbReference type="EMBL" id="CP019124">
    <property type="protein sequence ID" value="APX89190.1"/>
    <property type="molecule type" value="Genomic_DNA"/>
</dbReference>
<gene>
    <name evidence="4" type="primary">fliE</name>
    <name evidence="6" type="ORF">BV394_05225</name>
</gene>
<keyword evidence="6" id="KW-0969">Cilium</keyword>
<dbReference type="Pfam" id="PF02049">
    <property type="entry name" value="FliE"/>
    <property type="match status" value="1"/>
</dbReference>
<evidence type="ECO:0000256" key="4">
    <source>
        <dbReference type="HAMAP-Rule" id="MF_00724"/>
    </source>
</evidence>
<dbReference type="GO" id="GO:0009425">
    <property type="term" value="C:bacterial-type flagellum basal body"/>
    <property type="evidence" value="ECO:0007669"/>
    <property type="project" value="UniProtKB-SubCell"/>
</dbReference>
<dbReference type="PANTHER" id="PTHR34653">
    <property type="match status" value="1"/>
</dbReference>
<keyword evidence="6" id="KW-0282">Flagellum</keyword>
<dbReference type="RefSeq" id="WP_076979213.1">
    <property type="nucleotide sequence ID" value="NZ_CP019124.1"/>
</dbReference>
<dbReference type="AlphaFoldDB" id="A0A1U7DGR2"/>
<dbReference type="STRING" id="1267768.BV394_05225"/>
<evidence type="ECO:0000313" key="6">
    <source>
        <dbReference type="EMBL" id="APX89190.1"/>
    </source>
</evidence>
<reference evidence="6 7" key="1">
    <citation type="submission" date="2017-01" db="EMBL/GenBank/DDBJ databases">
        <title>Genomic analysis of Xuhuaishuia manganoxidans DY6-4.</title>
        <authorList>
            <person name="Wang X."/>
        </authorList>
    </citation>
    <scope>NUCLEOTIDE SEQUENCE [LARGE SCALE GENOMIC DNA]</scope>
    <source>
        <strain evidence="6 7">DY6-4</strain>
    </source>
</reference>
<organism evidence="6 7">
    <name type="scientific">Brevirhabdus pacifica</name>
    <dbReference type="NCBI Taxonomy" id="1267768"/>
    <lineage>
        <taxon>Bacteria</taxon>
        <taxon>Pseudomonadati</taxon>
        <taxon>Pseudomonadota</taxon>
        <taxon>Alphaproteobacteria</taxon>
        <taxon>Rhodobacterales</taxon>
        <taxon>Paracoccaceae</taxon>
        <taxon>Brevirhabdus</taxon>
    </lineage>
</organism>
<dbReference type="GO" id="GO:0071973">
    <property type="term" value="P:bacterial-type flagellum-dependent cell motility"/>
    <property type="evidence" value="ECO:0007669"/>
    <property type="project" value="InterPro"/>
</dbReference>
<feature type="region of interest" description="Disordered" evidence="5">
    <location>
        <begin position="1"/>
        <end position="37"/>
    </location>
</feature>
<dbReference type="GO" id="GO:0005198">
    <property type="term" value="F:structural molecule activity"/>
    <property type="evidence" value="ECO:0007669"/>
    <property type="project" value="InterPro"/>
</dbReference>
<sequence length="109" mass="11614">MADFTSIISSGAARNAYRSSQSLQSRPDALQAPDTDAKPTFADALRDAANQAVQDTRQAEATVQAGISGQVSTQAVIESTIALESTVKVAVTMRDKLVEAYKEVLRMPI</sequence>
<keyword evidence="6" id="KW-0966">Cell projection</keyword>
<accession>A0A1U7DGR2</accession>
<evidence type="ECO:0000256" key="2">
    <source>
        <dbReference type="ARBA" id="ARBA00009272"/>
    </source>
</evidence>
<name>A0A1U7DGR2_9RHOB</name>
<dbReference type="InterPro" id="IPR001624">
    <property type="entry name" value="FliE"/>
</dbReference>
<dbReference type="Proteomes" id="UP000187266">
    <property type="component" value="Chromosome"/>
</dbReference>
<dbReference type="OrthoDB" id="9812413at2"/>
<comment type="similarity">
    <text evidence="2 4">Belongs to the FliE family.</text>
</comment>
<protein>
    <recommendedName>
        <fullName evidence="4">Flagellar hook-basal body complex protein FliE</fullName>
    </recommendedName>
</protein>
<proteinExistence type="inferred from homology"/>
<evidence type="ECO:0000313" key="7">
    <source>
        <dbReference type="Proteomes" id="UP000187266"/>
    </source>
</evidence>
<evidence type="ECO:0000256" key="5">
    <source>
        <dbReference type="SAM" id="MobiDB-lite"/>
    </source>
</evidence>
<keyword evidence="3 4" id="KW-0975">Bacterial flagellum</keyword>
<dbReference type="PANTHER" id="PTHR34653:SF1">
    <property type="entry name" value="FLAGELLAR HOOK-BASAL BODY COMPLEX PROTEIN FLIE"/>
    <property type="match status" value="1"/>
</dbReference>
<accession>A0A2M9DEJ5</accession>
<evidence type="ECO:0000256" key="3">
    <source>
        <dbReference type="ARBA" id="ARBA00023143"/>
    </source>
</evidence>
<keyword evidence="7" id="KW-1185">Reference proteome</keyword>
<comment type="subcellular location">
    <subcellularLocation>
        <location evidence="1 4">Bacterial flagellum basal body</location>
    </subcellularLocation>
</comment>